<feature type="domain" description="Nucleotide-diphospho-sugar transferase" evidence="2">
    <location>
        <begin position="121"/>
        <end position="165"/>
    </location>
</feature>
<dbReference type="EMBL" id="JACEFO010000825">
    <property type="protein sequence ID" value="KAF8755692.1"/>
    <property type="molecule type" value="Genomic_DNA"/>
</dbReference>
<dbReference type="OrthoDB" id="1748589at2759"/>
<comment type="caution">
    <text evidence="3">The sequence shown here is derived from an EMBL/GenBank/DDBJ whole genome shotgun (WGS) entry which is preliminary data.</text>
</comment>
<name>A0A835FI30_9POAL</name>
<evidence type="ECO:0000313" key="4">
    <source>
        <dbReference type="Proteomes" id="UP000636709"/>
    </source>
</evidence>
<keyword evidence="1" id="KW-0472">Membrane</keyword>
<organism evidence="3 4">
    <name type="scientific">Digitaria exilis</name>
    <dbReference type="NCBI Taxonomy" id="1010633"/>
    <lineage>
        <taxon>Eukaryota</taxon>
        <taxon>Viridiplantae</taxon>
        <taxon>Streptophyta</taxon>
        <taxon>Embryophyta</taxon>
        <taxon>Tracheophyta</taxon>
        <taxon>Spermatophyta</taxon>
        <taxon>Magnoliopsida</taxon>
        <taxon>Liliopsida</taxon>
        <taxon>Poales</taxon>
        <taxon>Poaceae</taxon>
        <taxon>PACMAD clade</taxon>
        <taxon>Panicoideae</taxon>
        <taxon>Panicodae</taxon>
        <taxon>Paniceae</taxon>
        <taxon>Anthephorinae</taxon>
        <taxon>Digitaria</taxon>
    </lineage>
</organism>
<dbReference type="AlphaFoldDB" id="A0A835FI30"/>
<reference evidence="3" key="1">
    <citation type="submission" date="2020-07" db="EMBL/GenBank/DDBJ databases">
        <title>Genome sequence and genetic diversity analysis of an under-domesticated orphan crop, white fonio (Digitaria exilis).</title>
        <authorList>
            <person name="Bennetzen J.L."/>
            <person name="Chen S."/>
            <person name="Ma X."/>
            <person name="Wang X."/>
            <person name="Yssel A.E.J."/>
            <person name="Chaluvadi S.R."/>
            <person name="Johnson M."/>
            <person name="Gangashetty P."/>
            <person name="Hamidou F."/>
            <person name="Sanogo M.D."/>
            <person name="Zwaenepoel A."/>
            <person name="Wallace J."/>
            <person name="Van De Peer Y."/>
            <person name="Van Deynze A."/>
        </authorList>
    </citation>
    <scope>NUCLEOTIDE SEQUENCE</scope>
    <source>
        <tissue evidence="3">Leaves</tissue>
    </source>
</reference>
<evidence type="ECO:0000259" key="2">
    <source>
        <dbReference type="Pfam" id="PF03407"/>
    </source>
</evidence>
<evidence type="ECO:0000313" key="3">
    <source>
        <dbReference type="EMBL" id="KAF8755692.1"/>
    </source>
</evidence>
<keyword evidence="1" id="KW-1133">Transmembrane helix</keyword>
<dbReference type="Proteomes" id="UP000636709">
    <property type="component" value="Unassembled WGS sequence"/>
</dbReference>
<proteinExistence type="predicted"/>
<accession>A0A835FI30</accession>
<dbReference type="InterPro" id="IPR044821">
    <property type="entry name" value="At1g28695/At4g15970-like"/>
</dbReference>
<keyword evidence="1" id="KW-0812">Transmembrane</keyword>
<feature type="transmembrane region" description="Helical" evidence="1">
    <location>
        <begin position="12"/>
        <end position="33"/>
    </location>
</feature>
<dbReference type="PANTHER" id="PTHR46038">
    <property type="entry name" value="EXPRESSED PROTEIN-RELATED"/>
    <property type="match status" value="1"/>
</dbReference>
<dbReference type="PANTHER" id="PTHR46038:SF9">
    <property type="entry name" value="OS01G0920800 PROTEIN"/>
    <property type="match status" value="1"/>
</dbReference>
<dbReference type="InterPro" id="IPR005069">
    <property type="entry name" value="Nucl-diP-sugar_transferase"/>
</dbReference>
<dbReference type="Pfam" id="PF03407">
    <property type="entry name" value="Nucleotid_trans"/>
    <property type="match status" value="1"/>
</dbReference>
<protein>
    <recommendedName>
        <fullName evidence="2">Nucleotide-diphospho-sugar transferase domain-containing protein</fullName>
    </recommendedName>
</protein>
<keyword evidence="4" id="KW-1185">Reference proteome</keyword>
<gene>
    <name evidence="3" type="ORF">HU200_011159</name>
</gene>
<evidence type="ECO:0000256" key="1">
    <source>
        <dbReference type="SAM" id="Phobius"/>
    </source>
</evidence>
<sequence>MGLLGVGSKEVGSHAMSFLLGAALPTALLFLLASDRLGEGMSSISRSWGNGAVLPAGADPNEVGRSVDTQVIFKGLPELLQKVAMEDRTVIITSVNEAWAQPGSLLDIYLERFKNGEEIAHLLNHLLVVALDAGGFERCNVVHPHCYFLNATTTDMSSAKAFMSPE</sequence>